<dbReference type="InterPro" id="IPR001926">
    <property type="entry name" value="TrpB-like_PALP"/>
</dbReference>
<dbReference type="GO" id="GO:0016829">
    <property type="term" value="F:lyase activity"/>
    <property type="evidence" value="ECO:0007669"/>
    <property type="project" value="UniProtKB-KW"/>
</dbReference>
<accession>A0A512E3Y5</accession>
<keyword evidence="4" id="KW-0456">Lyase</keyword>
<keyword evidence="5" id="KW-1185">Reference proteome</keyword>
<dbReference type="NCBIfam" id="NF006058">
    <property type="entry name" value="PRK08206.1"/>
    <property type="match status" value="1"/>
</dbReference>
<evidence type="ECO:0000256" key="2">
    <source>
        <dbReference type="ARBA" id="ARBA00022898"/>
    </source>
</evidence>
<name>A0A512E3Y5_9PROT</name>
<comment type="caution">
    <text evidence="4">The sequence shown here is derived from an EMBL/GenBank/DDBJ whole genome shotgun (WGS) entry which is preliminary data.</text>
</comment>
<evidence type="ECO:0000259" key="3">
    <source>
        <dbReference type="Pfam" id="PF00291"/>
    </source>
</evidence>
<dbReference type="SUPFAM" id="SSF53686">
    <property type="entry name" value="Tryptophan synthase beta subunit-like PLP-dependent enzymes"/>
    <property type="match status" value="1"/>
</dbReference>
<dbReference type="PANTHER" id="PTHR42937">
    <property type="match status" value="1"/>
</dbReference>
<evidence type="ECO:0000313" key="4">
    <source>
        <dbReference type="EMBL" id="GEO43446.1"/>
    </source>
</evidence>
<evidence type="ECO:0000313" key="5">
    <source>
        <dbReference type="Proteomes" id="UP000321523"/>
    </source>
</evidence>
<protein>
    <submittedName>
        <fullName evidence="4">PLP-dependent lyase/thiolase</fullName>
    </submittedName>
</protein>
<organism evidence="4 5">
    <name type="scientific">Skermanella aerolata</name>
    <dbReference type="NCBI Taxonomy" id="393310"/>
    <lineage>
        <taxon>Bacteria</taxon>
        <taxon>Pseudomonadati</taxon>
        <taxon>Pseudomonadota</taxon>
        <taxon>Alphaproteobacteria</taxon>
        <taxon>Rhodospirillales</taxon>
        <taxon>Azospirillaceae</taxon>
        <taxon>Skermanella</taxon>
    </lineage>
</organism>
<dbReference type="CDD" id="cd00640">
    <property type="entry name" value="Trp-synth-beta_II"/>
    <property type="match status" value="1"/>
</dbReference>
<evidence type="ECO:0000256" key="1">
    <source>
        <dbReference type="ARBA" id="ARBA00001933"/>
    </source>
</evidence>
<proteinExistence type="predicted"/>
<sequence>MRVLLRLTTEALDTRNSDRPIDFHRRLPGYRETPIVEAPRLAELLGVAKIFVKDETSRFGLPSFKILGASWATYAALRERLEPMPDGPLSFERLQAWASPLCPLTLIAATDGNHGRAVARVARWFGLNARIFVPSFVSFARCQAIEAEGAELRIIDGVYDASVDAALEAAQGANSLLISDTARGASDIIPQLVTAGYTTAFAEIEQQLAESGDNRIDAVSVQAGVGGLASASTSWARLTRRGRSPHVIVVEPETAACVMTALAAGEPVGVSASDISAMSVLQCGTISLTAFVNLQAGVSCCLAIEDSWAATAVSELRSCNVRTGLSGAAGMAGLLAAFGGPFAGPVREHLGLLSDARLLVIATESATASECAQDAESLSEGQMYLTAAL</sequence>
<dbReference type="PANTHER" id="PTHR42937:SF1">
    <property type="entry name" value="DIAMINOPROPIONATE AMMONIA-LYASE"/>
    <property type="match status" value="1"/>
</dbReference>
<dbReference type="Pfam" id="PF00291">
    <property type="entry name" value="PALP"/>
    <property type="match status" value="1"/>
</dbReference>
<keyword evidence="2" id="KW-0663">Pyridoxal phosphate</keyword>
<dbReference type="RefSeq" id="WP_052832480.1">
    <property type="nucleotide sequence ID" value="NZ_BJYZ01000086.1"/>
</dbReference>
<feature type="domain" description="Tryptophan synthase beta chain-like PALP" evidence="3">
    <location>
        <begin position="28"/>
        <end position="336"/>
    </location>
</feature>
<dbReference type="Proteomes" id="UP000321523">
    <property type="component" value="Unassembled WGS sequence"/>
</dbReference>
<dbReference type="Gene3D" id="3.40.50.1100">
    <property type="match status" value="2"/>
</dbReference>
<dbReference type="SMR" id="A0A512E3Y5"/>
<dbReference type="AlphaFoldDB" id="A0A512E3Y5"/>
<dbReference type="OrthoDB" id="34584at2"/>
<gene>
    <name evidence="4" type="ORF">SAE02_75940</name>
</gene>
<reference evidence="4 5" key="1">
    <citation type="submission" date="2019-07" db="EMBL/GenBank/DDBJ databases">
        <title>Whole genome shotgun sequence of Skermanella aerolata NBRC 106429.</title>
        <authorList>
            <person name="Hosoyama A."/>
            <person name="Uohara A."/>
            <person name="Ohji S."/>
            <person name="Ichikawa N."/>
        </authorList>
    </citation>
    <scope>NUCLEOTIDE SEQUENCE [LARGE SCALE GENOMIC DNA]</scope>
    <source>
        <strain evidence="4 5">NBRC 106429</strain>
    </source>
</reference>
<comment type="cofactor">
    <cofactor evidence="1">
        <name>pyridoxal 5'-phosphate</name>
        <dbReference type="ChEBI" id="CHEBI:597326"/>
    </cofactor>
</comment>
<dbReference type="InterPro" id="IPR036052">
    <property type="entry name" value="TrpB-like_PALP_sf"/>
</dbReference>
<dbReference type="EMBL" id="BJYZ01000086">
    <property type="protein sequence ID" value="GEO43446.1"/>
    <property type="molecule type" value="Genomic_DNA"/>
</dbReference>